<organism evidence="1 2">
    <name type="scientific">Helicobacter saguini</name>
    <dbReference type="NCBI Taxonomy" id="1548018"/>
    <lineage>
        <taxon>Bacteria</taxon>
        <taxon>Pseudomonadati</taxon>
        <taxon>Campylobacterota</taxon>
        <taxon>Epsilonproteobacteria</taxon>
        <taxon>Campylobacterales</taxon>
        <taxon>Helicobacteraceae</taxon>
        <taxon>Helicobacter</taxon>
    </lineage>
</organism>
<dbReference type="Proteomes" id="UP000477070">
    <property type="component" value="Unassembled WGS sequence"/>
</dbReference>
<proteinExistence type="predicted"/>
<comment type="caution">
    <text evidence="1">The sequence shown here is derived from an EMBL/GenBank/DDBJ whole genome shotgun (WGS) entry which is preliminary data.</text>
</comment>
<sequence>MPETPMIMEVCAITGRPQYAYANSQELLAGCYRGDAGLSLLELQPYEYWESLSSVGRERLMPRGFEAPFNVRVVINYRNARVSNAPFKTIELGEFDSPTSYIAINGQVFQHNLEIMRAIYGVIYDIYDERI</sequence>
<protein>
    <submittedName>
        <fullName evidence="1">Uncharacterized protein</fullName>
    </submittedName>
</protein>
<evidence type="ECO:0000313" key="1">
    <source>
        <dbReference type="EMBL" id="MWV68566.1"/>
    </source>
</evidence>
<accession>A0A6L7DE78</accession>
<evidence type="ECO:0000313" key="2">
    <source>
        <dbReference type="Proteomes" id="UP000477070"/>
    </source>
</evidence>
<gene>
    <name evidence="1" type="ORF">DCO61_00595</name>
</gene>
<dbReference type="EMBL" id="QBIU01000001">
    <property type="protein sequence ID" value="MWV68566.1"/>
    <property type="molecule type" value="Genomic_DNA"/>
</dbReference>
<name>A0A6L7DE78_9HELI</name>
<reference evidence="1 2" key="1">
    <citation type="submission" date="2019-12" db="EMBL/GenBank/DDBJ databases">
        <title>Multi-Generational Helicobacter saguini Isolates.</title>
        <authorList>
            <person name="Mannion A."/>
            <person name="Shen Z."/>
            <person name="Fox J.G."/>
        </authorList>
    </citation>
    <scope>NUCLEOTIDE SEQUENCE [LARGE SCALE GENOMIC DNA]</scope>
    <source>
        <strain evidence="2">16-048 (F4)</strain>
    </source>
</reference>
<dbReference type="AlphaFoldDB" id="A0A6L7DE78"/>